<evidence type="ECO:0000256" key="5">
    <source>
        <dbReference type="ARBA" id="ARBA00022989"/>
    </source>
</evidence>
<feature type="transmembrane region" description="Helical" evidence="8">
    <location>
        <begin position="415"/>
        <end position="435"/>
    </location>
</feature>
<dbReference type="GO" id="GO:0008324">
    <property type="term" value="F:monoatomic cation transmembrane transporter activity"/>
    <property type="evidence" value="ECO:0007669"/>
    <property type="project" value="InterPro"/>
</dbReference>
<evidence type="ECO:0000256" key="4">
    <source>
        <dbReference type="ARBA" id="ARBA00022692"/>
    </source>
</evidence>
<dbReference type="GO" id="GO:0005886">
    <property type="term" value="C:plasma membrane"/>
    <property type="evidence" value="ECO:0007669"/>
    <property type="project" value="UniProtKB-SubCell"/>
</dbReference>
<sequence>MARKRFLSPFTWPVLSFLAVIIAGSVLLGLPASWAKGQSISPINACFLATSAVCVTGLSPLDISEVLSPFGKGVLLCLIQTGGLGVMTYTSIIFLLWRNNVPFNSREAVSQALLWGDFSLAAFLRQVLGLVFGIEAVAAFLLWLHDPVFFYPFSAVFHAVSAFCNAGFALSTTNLALFRDDVVVNAVIASSVVLGGIGFGVLREFLGICTGGRMGAPVRRLSRFSRLVVKTSLSIIVLGWVVMFAIEFWRGSVPRTMDGCADLAITMFFHSVVARTAGFSSIDLVVLSDATLLVLIALMFIGGGPGSCAGGIKVVTFRVLAGYIAAQFRGDSQIVLEGRGVAAENVSRALTLFFAYSMLVGISVFLLAITEGEVIAGAGTQAASFLRLLFEEVSALGTVGLSVNLTQDLSSAGKGIIIFSMFAGRVGILSLLMAVQSLRSKKAYSVAEAQLPIG</sequence>
<accession>A0A212K994</accession>
<comment type="subcellular location">
    <subcellularLocation>
        <location evidence="1">Cell membrane</location>
        <topology evidence="1">Multi-pass membrane protein</topology>
    </subcellularLocation>
</comment>
<feature type="transmembrane region" description="Helical" evidence="8">
    <location>
        <begin position="123"/>
        <end position="143"/>
    </location>
</feature>
<evidence type="ECO:0000256" key="2">
    <source>
        <dbReference type="ARBA" id="ARBA00022448"/>
    </source>
</evidence>
<feature type="transmembrane region" description="Helical" evidence="8">
    <location>
        <begin position="12"/>
        <end position="34"/>
    </location>
</feature>
<protein>
    <recommendedName>
        <fullName evidence="10">H(+)-transporting two-sector ATPase</fullName>
    </recommendedName>
</protein>
<feature type="transmembrane region" description="Helical" evidence="8">
    <location>
        <begin position="284"/>
        <end position="303"/>
    </location>
</feature>
<dbReference type="AlphaFoldDB" id="A0A212K994"/>
<feature type="transmembrane region" description="Helical" evidence="8">
    <location>
        <begin position="40"/>
        <end position="61"/>
    </location>
</feature>
<reference evidence="9" key="1">
    <citation type="submission" date="2016-04" db="EMBL/GenBank/DDBJ databases">
        <authorList>
            <person name="Evans L.H."/>
            <person name="Alamgir A."/>
            <person name="Owens N."/>
            <person name="Weber N.D."/>
            <person name="Virtaneva K."/>
            <person name="Barbian K."/>
            <person name="Babar A."/>
            <person name="Rosenke K."/>
        </authorList>
    </citation>
    <scope>NUCLEOTIDE SEQUENCE</scope>
    <source>
        <strain evidence="9">92-2</strain>
    </source>
</reference>
<dbReference type="InterPro" id="IPR003445">
    <property type="entry name" value="Cat_transpt"/>
</dbReference>
<keyword evidence="5 8" id="KW-1133">Transmembrane helix</keyword>
<feature type="transmembrane region" description="Helical" evidence="8">
    <location>
        <begin position="73"/>
        <end position="97"/>
    </location>
</feature>
<keyword evidence="3" id="KW-1003">Cell membrane</keyword>
<dbReference type="Pfam" id="PF02386">
    <property type="entry name" value="TrkH"/>
    <property type="match status" value="1"/>
</dbReference>
<proteinExistence type="predicted"/>
<feature type="transmembrane region" description="Helical" evidence="8">
    <location>
        <begin position="182"/>
        <end position="206"/>
    </location>
</feature>
<feature type="transmembrane region" description="Helical" evidence="8">
    <location>
        <begin position="150"/>
        <end position="170"/>
    </location>
</feature>
<dbReference type="EMBL" id="FLUP01000001">
    <property type="protein sequence ID" value="SBW08095.1"/>
    <property type="molecule type" value="Genomic_DNA"/>
</dbReference>
<keyword evidence="6" id="KW-0406">Ion transport</keyword>
<evidence type="ECO:0008006" key="10">
    <source>
        <dbReference type="Google" id="ProtNLM"/>
    </source>
</evidence>
<organism evidence="9">
    <name type="scientific">uncultured Desulfovibrio sp</name>
    <dbReference type="NCBI Taxonomy" id="167968"/>
    <lineage>
        <taxon>Bacteria</taxon>
        <taxon>Pseudomonadati</taxon>
        <taxon>Thermodesulfobacteriota</taxon>
        <taxon>Desulfovibrionia</taxon>
        <taxon>Desulfovibrionales</taxon>
        <taxon>Desulfovibrionaceae</taxon>
        <taxon>Desulfovibrio</taxon>
        <taxon>environmental samples</taxon>
    </lineage>
</organism>
<dbReference type="PANTHER" id="PTHR32024">
    <property type="entry name" value="TRK SYSTEM POTASSIUM UPTAKE PROTEIN TRKG-RELATED"/>
    <property type="match status" value="1"/>
</dbReference>
<evidence type="ECO:0000256" key="8">
    <source>
        <dbReference type="SAM" id="Phobius"/>
    </source>
</evidence>
<evidence type="ECO:0000256" key="6">
    <source>
        <dbReference type="ARBA" id="ARBA00023065"/>
    </source>
</evidence>
<keyword evidence="7 8" id="KW-0472">Membrane</keyword>
<evidence type="ECO:0000313" key="9">
    <source>
        <dbReference type="EMBL" id="SBW08095.1"/>
    </source>
</evidence>
<dbReference type="PANTHER" id="PTHR32024:SF1">
    <property type="entry name" value="KTR SYSTEM POTASSIUM UPTAKE PROTEIN B"/>
    <property type="match status" value="1"/>
</dbReference>
<feature type="transmembrane region" description="Helical" evidence="8">
    <location>
        <begin position="349"/>
        <end position="369"/>
    </location>
</feature>
<evidence type="ECO:0000256" key="7">
    <source>
        <dbReference type="ARBA" id="ARBA00023136"/>
    </source>
</evidence>
<evidence type="ECO:0000256" key="1">
    <source>
        <dbReference type="ARBA" id="ARBA00004651"/>
    </source>
</evidence>
<name>A0A212K994_9BACT</name>
<dbReference type="GO" id="GO:0030001">
    <property type="term" value="P:metal ion transport"/>
    <property type="evidence" value="ECO:0007669"/>
    <property type="project" value="UniProtKB-ARBA"/>
</dbReference>
<evidence type="ECO:0000256" key="3">
    <source>
        <dbReference type="ARBA" id="ARBA00022475"/>
    </source>
</evidence>
<keyword evidence="2" id="KW-0813">Transport</keyword>
<keyword evidence="4 8" id="KW-0812">Transmembrane</keyword>
<feature type="transmembrane region" description="Helical" evidence="8">
    <location>
        <begin position="227"/>
        <end position="249"/>
    </location>
</feature>
<dbReference type="RefSeq" id="WP_227118838.1">
    <property type="nucleotide sequence ID" value="NZ_LT598928.1"/>
</dbReference>
<gene>
    <name evidence="9" type="ORF">KM92DES2_12431</name>
</gene>